<dbReference type="PANTHER" id="PTHR11988:SF27">
    <property type="entry name" value="GH27708P"/>
    <property type="match status" value="1"/>
</dbReference>
<name>A0A9N9TNH7_PHYSR</name>
<evidence type="ECO:0000259" key="8">
    <source>
        <dbReference type="PROSITE" id="PS50217"/>
    </source>
</evidence>
<dbReference type="PROSITE" id="PS50217">
    <property type="entry name" value="BZIP"/>
    <property type="match status" value="1"/>
</dbReference>
<evidence type="ECO:0000256" key="1">
    <source>
        <dbReference type="ARBA" id="ARBA00004123"/>
    </source>
</evidence>
<feature type="domain" description="BZIP" evidence="8">
    <location>
        <begin position="162"/>
        <end position="224"/>
    </location>
</feature>
<dbReference type="SMART" id="SM00338">
    <property type="entry name" value="BRLZ"/>
    <property type="match status" value="1"/>
</dbReference>
<keyword evidence="4" id="KW-0804">Transcription</keyword>
<evidence type="ECO:0000313" key="9">
    <source>
        <dbReference type="EMBL" id="CAG9857263.1"/>
    </source>
</evidence>
<dbReference type="InterPro" id="IPR040223">
    <property type="entry name" value="PAR_bZIP"/>
</dbReference>
<evidence type="ECO:0000256" key="7">
    <source>
        <dbReference type="SAM" id="MobiDB-lite"/>
    </source>
</evidence>
<evidence type="ECO:0000256" key="4">
    <source>
        <dbReference type="ARBA" id="ARBA00023163"/>
    </source>
</evidence>
<dbReference type="OrthoDB" id="361013at2759"/>
<evidence type="ECO:0000256" key="3">
    <source>
        <dbReference type="ARBA" id="ARBA00023125"/>
    </source>
</evidence>
<dbReference type="GO" id="GO:0000978">
    <property type="term" value="F:RNA polymerase II cis-regulatory region sequence-specific DNA binding"/>
    <property type="evidence" value="ECO:0007669"/>
    <property type="project" value="TreeGrafter"/>
</dbReference>
<keyword evidence="6" id="KW-0175">Coiled coil</keyword>
<organism evidence="9 10">
    <name type="scientific">Phyllotreta striolata</name>
    <name type="common">Striped flea beetle</name>
    <name type="synonym">Crioceris striolata</name>
    <dbReference type="NCBI Taxonomy" id="444603"/>
    <lineage>
        <taxon>Eukaryota</taxon>
        <taxon>Metazoa</taxon>
        <taxon>Ecdysozoa</taxon>
        <taxon>Arthropoda</taxon>
        <taxon>Hexapoda</taxon>
        <taxon>Insecta</taxon>
        <taxon>Pterygota</taxon>
        <taxon>Neoptera</taxon>
        <taxon>Endopterygota</taxon>
        <taxon>Coleoptera</taxon>
        <taxon>Polyphaga</taxon>
        <taxon>Cucujiformia</taxon>
        <taxon>Chrysomeloidea</taxon>
        <taxon>Chrysomelidae</taxon>
        <taxon>Galerucinae</taxon>
        <taxon>Alticini</taxon>
        <taxon>Phyllotreta</taxon>
    </lineage>
</organism>
<dbReference type="Pfam" id="PF07716">
    <property type="entry name" value="bZIP_2"/>
    <property type="match status" value="1"/>
</dbReference>
<proteinExistence type="predicted"/>
<evidence type="ECO:0000256" key="2">
    <source>
        <dbReference type="ARBA" id="ARBA00023015"/>
    </source>
</evidence>
<feature type="compositionally biased region" description="Polar residues" evidence="7">
    <location>
        <begin position="83"/>
        <end position="94"/>
    </location>
</feature>
<keyword evidence="5" id="KW-0539">Nucleus</keyword>
<evidence type="ECO:0000313" key="10">
    <source>
        <dbReference type="Proteomes" id="UP001153712"/>
    </source>
</evidence>
<feature type="compositionally biased region" description="Basic and acidic residues" evidence="7">
    <location>
        <begin position="60"/>
        <end position="77"/>
    </location>
</feature>
<dbReference type="PANTHER" id="PTHR11988">
    <property type="entry name" value="THYROTROPH EMBRYONIC FACTOR RELATED"/>
    <property type="match status" value="1"/>
</dbReference>
<feature type="coiled-coil region" evidence="6">
    <location>
        <begin position="194"/>
        <end position="221"/>
    </location>
</feature>
<keyword evidence="2" id="KW-0805">Transcription regulation</keyword>
<evidence type="ECO:0000256" key="5">
    <source>
        <dbReference type="ARBA" id="ARBA00023242"/>
    </source>
</evidence>
<keyword evidence="10" id="KW-1185">Reference proteome</keyword>
<dbReference type="Proteomes" id="UP001153712">
    <property type="component" value="Chromosome 13"/>
</dbReference>
<feature type="compositionally biased region" description="Basic and acidic residues" evidence="7">
    <location>
        <begin position="172"/>
        <end position="183"/>
    </location>
</feature>
<dbReference type="SUPFAM" id="SSF57959">
    <property type="entry name" value="Leucine zipper domain"/>
    <property type="match status" value="1"/>
</dbReference>
<keyword evidence="3" id="KW-0238">DNA-binding</keyword>
<comment type="subcellular location">
    <subcellularLocation>
        <location evidence="1">Nucleus</location>
    </subcellularLocation>
</comment>
<reference evidence="9" key="1">
    <citation type="submission" date="2022-01" db="EMBL/GenBank/DDBJ databases">
        <authorList>
            <person name="King R."/>
        </authorList>
    </citation>
    <scope>NUCLEOTIDE SEQUENCE</scope>
</reference>
<feature type="region of interest" description="Disordered" evidence="7">
    <location>
        <begin position="57"/>
        <end position="105"/>
    </location>
</feature>
<dbReference type="Gene3D" id="1.20.5.170">
    <property type="match status" value="1"/>
</dbReference>
<dbReference type="CDD" id="cd14695">
    <property type="entry name" value="bZIP_HLF"/>
    <property type="match status" value="1"/>
</dbReference>
<accession>A0A9N9TNH7</accession>
<feature type="region of interest" description="Disordered" evidence="7">
    <location>
        <begin position="155"/>
        <end position="183"/>
    </location>
</feature>
<evidence type="ECO:0000256" key="6">
    <source>
        <dbReference type="SAM" id="Coils"/>
    </source>
</evidence>
<dbReference type="AlphaFoldDB" id="A0A9N9TNH7"/>
<dbReference type="GO" id="GO:0005634">
    <property type="term" value="C:nucleus"/>
    <property type="evidence" value="ECO:0007669"/>
    <property type="project" value="UniProtKB-SubCell"/>
</dbReference>
<dbReference type="EMBL" id="OU900106">
    <property type="protein sequence ID" value="CAG9857263.1"/>
    <property type="molecule type" value="Genomic_DNA"/>
</dbReference>
<gene>
    <name evidence="9" type="ORF">PHYEVI_LOCUS3668</name>
</gene>
<sequence length="224" mass="25894">MEWSLNLNCVYTMDHHQTQMPVFLPMMHQRHHLNHHRQDHQDAPVLDLCVRKRPLTPDFHPYDSSKRSDRSSPKSDVSDVSSTEANAQVSSSRQRGSRPFKAYPKDPLSLALLGTTRDLLGKDSVEAYAEFREKMMARVQAGGGATNKNMRRSQNANALNSDPGYWEKRKKNNEAAKRSRDARRAKEDEIAIRCAFLEQENIQLKFRLAAMENERERLQSIVYR</sequence>
<dbReference type="InterPro" id="IPR046347">
    <property type="entry name" value="bZIP_sf"/>
</dbReference>
<dbReference type="GO" id="GO:0000981">
    <property type="term" value="F:DNA-binding transcription factor activity, RNA polymerase II-specific"/>
    <property type="evidence" value="ECO:0007669"/>
    <property type="project" value="TreeGrafter"/>
</dbReference>
<dbReference type="InterPro" id="IPR004827">
    <property type="entry name" value="bZIP"/>
</dbReference>
<protein>
    <recommendedName>
        <fullName evidence="8">BZIP domain-containing protein</fullName>
    </recommendedName>
</protein>